<dbReference type="AlphaFoldDB" id="A0A1F8FSK0"/>
<sequence length="203" mass="23212">MPNQTTSQLVPISDIREGIVILKNGSLRMVLGVSAINFELRSNDEQVAILQSFQRFLNSADFPIQMVISSRKLIIDTYLKTVDQIAESTDNELMKIQASEYSRFVKELSSLSNIMSKKFYVVLPFYVYETPDKTGALQALTSILKPKEIVKELTDEKLGMYKNQLLQRAELVYDGLAGLGLKIRQLEEEELKKLYYELYNPSK</sequence>
<evidence type="ECO:0000313" key="1">
    <source>
        <dbReference type="EMBL" id="OGN16113.1"/>
    </source>
</evidence>
<proteinExistence type="predicted"/>
<gene>
    <name evidence="1" type="ORF">A3J47_03345</name>
</gene>
<evidence type="ECO:0000313" key="2">
    <source>
        <dbReference type="Proteomes" id="UP000176581"/>
    </source>
</evidence>
<dbReference type="EMBL" id="MGJV01000001">
    <property type="protein sequence ID" value="OGN16113.1"/>
    <property type="molecule type" value="Genomic_DNA"/>
</dbReference>
<reference evidence="1 2" key="1">
    <citation type="journal article" date="2016" name="Nat. Commun.">
        <title>Thousands of microbial genomes shed light on interconnected biogeochemical processes in an aquifer system.</title>
        <authorList>
            <person name="Anantharaman K."/>
            <person name="Brown C.T."/>
            <person name="Hug L.A."/>
            <person name="Sharon I."/>
            <person name="Castelle C.J."/>
            <person name="Probst A.J."/>
            <person name="Thomas B.C."/>
            <person name="Singh A."/>
            <person name="Wilkins M.J."/>
            <person name="Karaoz U."/>
            <person name="Brodie E.L."/>
            <person name="Williams K.H."/>
            <person name="Hubbard S.S."/>
            <person name="Banfield J.F."/>
        </authorList>
    </citation>
    <scope>NUCLEOTIDE SEQUENCE [LARGE SCALE GENOMIC DNA]</scope>
</reference>
<accession>A0A1F8FSK0</accession>
<dbReference type="Proteomes" id="UP000176581">
    <property type="component" value="Unassembled WGS sequence"/>
</dbReference>
<comment type="caution">
    <text evidence="1">The sequence shown here is derived from an EMBL/GenBank/DDBJ whole genome shotgun (WGS) entry which is preliminary data.</text>
</comment>
<protein>
    <submittedName>
        <fullName evidence="1">Uncharacterized protein</fullName>
    </submittedName>
</protein>
<name>A0A1F8FSK0_9BACT</name>
<organism evidence="1 2">
    <name type="scientific">Candidatus Yanofskybacteria bacterium RIFCSPHIGHO2_02_FULL_43_22</name>
    <dbReference type="NCBI Taxonomy" id="1802681"/>
    <lineage>
        <taxon>Bacteria</taxon>
        <taxon>Candidatus Yanofskyibacteriota</taxon>
    </lineage>
</organism>